<name>A0A916JQ15_9FLAO</name>
<evidence type="ECO:0000313" key="1">
    <source>
        <dbReference type="EMBL" id="CAG5085539.1"/>
    </source>
</evidence>
<proteinExistence type="predicted"/>
<sequence length="32" mass="3792">MMSGFFFMFCKSEFQKYANDLLGGFEQMPGRF</sequence>
<dbReference type="KEGG" id="ptan:CRYO30217_02789"/>
<reference evidence="1" key="1">
    <citation type="submission" date="2021-04" db="EMBL/GenBank/DDBJ databases">
        <authorList>
            <person name="Rodrigo-Torres L."/>
            <person name="Arahal R. D."/>
            <person name="Lucena T."/>
        </authorList>
    </citation>
    <scope>NUCLEOTIDE SEQUENCE</scope>
    <source>
        <strain evidence="1">AS29M-1</strain>
    </source>
</reference>
<accession>A0A916JQ15</accession>
<keyword evidence="2" id="KW-1185">Reference proteome</keyword>
<dbReference type="EMBL" id="OU015584">
    <property type="protein sequence ID" value="CAG5085539.1"/>
    <property type="molecule type" value="Genomic_DNA"/>
</dbReference>
<organism evidence="1 2">
    <name type="scientific">Parvicella tangerina</name>
    <dbReference type="NCBI Taxonomy" id="2829795"/>
    <lineage>
        <taxon>Bacteria</taxon>
        <taxon>Pseudomonadati</taxon>
        <taxon>Bacteroidota</taxon>
        <taxon>Flavobacteriia</taxon>
        <taxon>Flavobacteriales</taxon>
        <taxon>Parvicellaceae</taxon>
        <taxon>Parvicella</taxon>
    </lineage>
</organism>
<evidence type="ECO:0000313" key="2">
    <source>
        <dbReference type="Proteomes" id="UP000683507"/>
    </source>
</evidence>
<dbReference type="AlphaFoldDB" id="A0A916JQ15"/>
<gene>
    <name evidence="1" type="ORF">CRYO30217_02789</name>
</gene>
<protein>
    <submittedName>
        <fullName evidence="1">Uncharacterized protein</fullName>
    </submittedName>
</protein>
<dbReference type="Proteomes" id="UP000683507">
    <property type="component" value="Chromosome"/>
</dbReference>